<dbReference type="EMBL" id="JADLQN010000001">
    <property type="protein sequence ID" value="MBF6354433.1"/>
    <property type="molecule type" value="Genomic_DNA"/>
</dbReference>
<comment type="caution">
    <text evidence="1">The sequence shown here is derived from an EMBL/GenBank/DDBJ whole genome shotgun (WGS) entry which is preliminary data.</text>
</comment>
<proteinExistence type="predicted"/>
<evidence type="ECO:0000313" key="1">
    <source>
        <dbReference type="EMBL" id="MBF6354433.1"/>
    </source>
</evidence>
<protein>
    <submittedName>
        <fullName evidence="1">Uncharacterized protein</fullName>
    </submittedName>
</protein>
<dbReference type="RefSeq" id="WP_195001200.1">
    <property type="nucleotide sequence ID" value="NZ_JADLQN010000001.1"/>
</dbReference>
<dbReference type="Proteomes" id="UP000707731">
    <property type="component" value="Unassembled WGS sequence"/>
</dbReference>
<gene>
    <name evidence="1" type="ORF">IU449_07735</name>
</gene>
<sequence length="125" mass="14219">MTSTSELTEREYFAMFAERTGMFIGRPSMTGVAGFLDGYDQAARRYGRPGLDGWQKWLTANHQAAPNLAWWAQIMRIAFPIDRFGQLMSMSDLTAEQESWALTVLFELLDAFLAERERAEESEPG</sequence>
<name>A0ABS0DCI7_9NOCA</name>
<reference evidence="1 2" key="1">
    <citation type="submission" date="2020-10" db="EMBL/GenBank/DDBJ databases">
        <title>Identification of Nocardia species via Next-generation sequencing and recognition of intraspecies genetic diversity.</title>
        <authorList>
            <person name="Li P."/>
            <person name="Li P."/>
            <person name="Lu B."/>
        </authorList>
    </citation>
    <scope>NUCLEOTIDE SEQUENCE [LARGE SCALE GENOMIC DNA]</scope>
    <source>
        <strain evidence="1 2">BJ06-0143</strain>
    </source>
</reference>
<accession>A0ABS0DCI7</accession>
<evidence type="ECO:0000313" key="2">
    <source>
        <dbReference type="Proteomes" id="UP000707731"/>
    </source>
</evidence>
<organism evidence="1 2">
    <name type="scientific">Nocardia higoensis</name>
    <dbReference type="NCBI Taxonomy" id="228599"/>
    <lineage>
        <taxon>Bacteria</taxon>
        <taxon>Bacillati</taxon>
        <taxon>Actinomycetota</taxon>
        <taxon>Actinomycetes</taxon>
        <taxon>Mycobacteriales</taxon>
        <taxon>Nocardiaceae</taxon>
        <taxon>Nocardia</taxon>
    </lineage>
</organism>
<keyword evidence="2" id="KW-1185">Reference proteome</keyword>